<dbReference type="EMBL" id="AYYR01000032">
    <property type="protein sequence ID" value="KRM76244.1"/>
    <property type="molecule type" value="Genomic_DNA"/>
</dbReference>
<name>A0A0R2BEW5_SECCO</name>
<dbReference type="Proteomes" id="UP000051845">
    <property type="component" value="Unassembled WGS sequence"/>
</dbReference>
<evidence type="ECO:0000256" key="1">
    <source>
        <dbReference type="ARBA" id="ARBA00001947"/>
    </source>
</evidence>
<dbReference type="AlphaFoldDB" id="A0A0R2BEW5"/>
<keyword evidence="4" id="KW-0862">Zinc</keyword>
<dbReference type="Pfam" id="PF18089">
    <property type="entry name" value="DAPG_hydrolase"/>
    <property type="match status" value="1"/>
</dbReference>
<comment type="caution">
    <text evidence="7">The sequence shown here is derived from an EMBL/GenBank/DDBJ whole genome shotgun (WGS) entry which is preliminary data.</text>
</comment>
<comment type="similarity">
    <text evidence="5">Belongs to the DAPG/phloretin hydrolase family.</text>
</comment>
<evidence type="ECO:0000256" key="5">
    <source>
        <dbReference type="ARBA" id="ARBA00023459"/>
    </source>
</evidence>
<evidence type="ECO:0000259" key="6">
    <source>
        <dbReference type="Pfam" id="PF18089"/>
    </source>
</evidence>
<dbReference type="GO" id="GO:0016787">
    <property type="term" value="F:hydrolase activity"/>
    <property type="evidence" value="ECO:0007669"/>
    <property type="project" value="UniProtKB-KW"/>
</dbReference>
<dbReference type="PATRIC" id="fig|1423733.4.peg.1844"/>
<protein>
    <recommendedName>
        <fullName evidence="6">DAPG hydrolase PhiG domain-containing protein</fullName>
    </recommendedName>
</protein>
<evidence type="ECO:0000313" key="7">
    <source>
        <dbReference type="EMBL" id="KRM76244.1"/>
    </source>
</evidence>
<evidence type="ECO:0000313" key="8">
    <source>
        <dbReference type="Proteomes" id="UP000051845"/>
    </source>
</evidence>
<feature type="domain" description="DAPG hydrolase PhiG" evidence="6">
    <location>
        <begin position="59"/>
        <end position="284"/>
    </location>
</feature>
<dbReference type="RefSeq" id="WP_056996563.1">
    <property type="nucleotide sequence ID" value="NZ_AYYR01000032.1"/>
</dbReference>
<evidence type="ECO:0000256" key="3">
    <source>
        <dbReference type="ARBA" id="ARBA00022801"/>
    </source>
</evidence>
<evidence type="ECO:0000256" key="2">
    <source>
        <dbReference type="ARBA" id="ARBA00022723"/>
    </source>
</evidence>
<comment type="cofactor">
    <cofactor evidence="1">
        <name>Zn(2+)</name>
        <dbReference type="ChEBI" id="CHEBI:29105"/>
    </cofactor>
</comment>
<proteinExistence type="inferred from homology"/>
<evidence type="ECO:0000256" key="4">
    <source>
        <dbReference type="ARBA" id="ARBA00022833"/>
    </source>
</evidence>
<dbReference type="InterPro" id="IPR041526">
    <property type="entry name" value="DAPG_hydrolase"/>
</dbReference>
<sequence>MRPKTFQLANGTIVQNTLTASEQASALAAYYHAPMAPVPGRVLQGLNQGPINASKMMPFTDINRLFDPGYLPDENSYGVFNDGSCYAASLIDMPGVTGEMLDWWFAWHPLEAIRYKIWFPSAHFGISADDPDRLADTTLSYQDRYQEMSQYPVEDVGGSIEQLEIHFVTPEHMGFDTRRMTASGVPTIICGDVGNVSPNLMHTKMVHFIRNTSGGVEMRSRFWMMGDLQITGHKTLSKLVSTKPGRRFVTRSEHTTALELAHNMAQHDAAEYHNLASILPELYAKYRN</sequence>
<organism evidence="7 8">
    <name type="scientific">Secundilactobacillus collinoides DSM 20515 = JCM 1123</name>
    <dbReference type="NCBI Taxonomy" id="1423733"/>
    <lineage>
        <taxon>Bacteria</taxon>
        <taxon>Bacillati</taxon>
        <taxon>Bacillota</taxon>
        <taxon>Bacilli</taxon>
        <taxon>Lactobacillales</taxon>
        <taxon>Lactobacillaceae</taxon>
        <taxon>Secundilactobacillus</taxon>
    </lineage>
</organism>
<keyword evidence="2" id="KW-0479">Metal-binding</keyword>
<accession>A0A0R2BEW5</accession>
<gene>
    <name evidence="7" type="ORF">FC82_GL001754</name>
</gene>
<keyword evidence="3" id="KW-0378">Hydrolase</keyword>
<reference evidence="7 8" key="1">
    <citation type="journal article" date="2015" name="Genome Announc.">
        <title>Expanding the biotechnology potential of lactobacilli through comparative genomics of 213 strains and associated genera.</title>
        <authorList>
            <person name="Sun Z."/>
            <person name="Harris H.M."/>
            <person name="McCann A."/>
            <person name="Guo C."/>
            <person name="Argimon S."/>
            <person name="Zhang W."/>
            <person name="Yang X."/>
            <person name="Jeffery I.B."/>
            <person name="Cooney J.C."/>
            <person name="Kagawa T.F."/>
            <person name="Liu W."/>
            <person name="Song Y."/>
            <person name="Salvetti E."/>
            <person name="Wrobel A."/>
            <person name="Rasinkangas P."/>
            <person name="Parkhill J."/>
            <person name="Rea M.C."/>
            <person name="O'Sullivan O."/>
            <person name="Ritari J."/>
            <person name="Douillard F.P."/>
            <person name="Paul Ross R."/>
            <person name="Yang R."/>
            <person name="Briner A.E."/>
            <person name="Felis G.E."/>
            <person name="de Vos W.M."/>
            <person name="Barrangou R."/>
            <person name="Klaenhammer T.R."/>
            <person name="Caufield P.W."/>
            <person name="Cui Y."/>
            <person name="Zhang H."/>
            <person name="O'Toole P.W."/>
        </authorList>
    </citation>
    <scope>NUCLEOTIDE SEQUENCE [LARGE SCALE GENOMIC DNA]</scope>
    <source>
        <strain evidence="7 8">DSM 20515</strain>
    </source>
</reference>
<dbReference type="GO" id="GO:0046872">
    <property type="term" value="F:metal ion binding"/>
    <property type="evidence" value="ECO:0007669"/>
    <property type="project" value="UniProtKB-KW"/>
</dbReference>